<dbReference type="AlphaFoldDB" id="B1X5B7"/>
<keyword evidence="1" id="KW-0934">Plastid</keyword>
<reference evidence="1" key="1">
    <citation type="submission" date="2007-08" db="EMBL/GenBank/DDBJ databases">
        <authorList>
            <person name="Gloeckner G."/>
            <person name="Nowack E."/>
            <person name="Melkonian M."/>
        </authorList>
    </citation>
    <scope>NUCLEOTIDE SEQUENCE</scope>
</reference>
<gene>
    <name evidence="1" type="ordered locus">PCC_0721</name>
</gene>
<dbReference type="GeneID" id="6481248"/>
<dbReference type="Gene3D" id="6.10.140.1110">
    <property type="match status" value="1"/>
</dbReference>
<accession>B1X5B7</accession>
<dbReference type="EMBL" id="CP000815">
    <property type="protein sequence ID" value="ACB43136.1"/>
    <property type="molecule type" value="Genomic_DNA"/>
</dbReference>
<dbReference type="Pfam" id="PF11068">
    <property type="entry name" value="YlqD"/>
    <property type="match status" value="1"/>
</dbReference>
<geneLocation type="organellar chromatophore" evidence="1"/>
<reference evidence="1" key="2">
    <citation type="journal article" date="2008" name="Curr. Biol.">
        <title>Chromatophore genome sequence of Paulinella sheds light on acquisition of photosynthesis by eukaryotes.</title>
        <authorList>
            <person name="Nowack E.C.M."/>
            <person name="Melkonian M."/>
            <person name="Gloeckner G."/>
        </authorList>
    </citation>
    <scope>NUCLEOTIDE SEQUENCE [LARGE SCALE GENOMIC DNA]</scope>
</reference>
<organism evidence="1">
    <name type="scientific">Paulinella chromatophora</name>
    <dbReference type="NCBI Taxonomy" id="39717"/>
    <lineage>
        <taxon>Eukaryota</taxon>
        <taxon>Sar</taxon>
        <taxon>Rhizaria</taxon>
        <taxon>Cercozoa</taxon>
        <taxon>Imbricatea</taxon>
        <taxon>Silicofilosea</taxon>
        <taxon>Euglyphida</taxon>
        <taxon>Paulinellidae</taxon>
        <taxon>Paulinella</taxon>
    </lineage>
</organism>
<dbReference type="InterPro" id="IPR021297">
    <property type="entry name" value="YlqD"/>
</dbReference>
<proteinExistence type="predicted"/>
<name>B1X5B7_PAUCH</name>
<dbReference type="RefSeq" id="YP_002049346.1">
    <property type="nucleotide sequence ID" value="NC_011087.1"/>
</dbReference>
<evidence type="ECO:0000313" key="1">
    <source>
        <dbReference type="EMBL" id="ACB43136.1"/>
    </source>
</evidence>
<sequence>MVKNVTIAIKRSTPIHTVVTPQWKEGAEREISDAIAITNSQLADLEYEINEIMSEIHRQSLNILNSTLVQEQINSIQQQISLRRAELEEQKYNLLEQQRLIQSLELEDILEQGHLEGFCQLSIGDNLIEKLEVAILVRDGKIEAIENL</sequence>
<protein>
    <submittedName>
        <fullName evidence="1">Uncharacterized protein</fullName>
    </submittedName>
</protein>